<keyword evidence="7 8" id="KW-0998">Cell outer membrane</keyword>
<dbReference type="NCBIfam" id="TIGR04056">
    <property type="entry name" value="OMP_RagA_SusC"/>
    <property type="match status" value="1"/>
</dbReference>
<dbReference type="Pfam" id="PF00593">
    <property type="entry name" value="TonB_dep_Rec_b-barrel"/>
    <property type="match status" value="1"/>
</dbReference>
<dbReference type="STRING" id="742727.HMPREF9447_03052"/>
<dbReference type="RefSeq" id="WP_009130590.1">
    <property type="nucleotide sequence ID" value="NZ_JH992942.1"/>
</dbReference>
<evidence type="ECO:0000256" key="8">
    <source>
        <dbReference type="PROSITE-ProRule" id="PRU01360"/>
    </source>
</evidence>
<evidence type="ECO:0000256" key="5">
    <source>
        <dbReference type="ARBA" id="ARBA00023077"/>
    </source>
</evidence>
<evidence type="ECO:0000256" key="4">
    <source>
        <dbReference type="ARBA" id="ARBA00022692"/>
    </source>
</evidence>
<gene>
    <name evidence="13" type="ORF">HMPREF9447_03052</name>
</gene>
<keyword evidence="4 8" id="KW-0812">Transmembrane</keyword>
<feature type="domain" description="TonB-dependent receptor-like beta-barrel" evidence="11">
    <location>
        <begin position="433"/>
        <end position="833"/>
    </location>
</feature>
<dbReference type="NCBIfam" id="TIGR04057">
    <property type="entry name" value="SusC_RagA_signa"/>
    <property type="match status" value="1"/>
</dbReference>
<comment type="similarity">
    <text evidence="8 9">Belongs to the TonB-dependent receptor family.</text>
</comment>
<evidence type="ECO:0000256" key="3">
    <source>
        <dbReference type="ARBA" id="ARBA00022452"/>
    </source>
</evidence>
<dbReference type="PATRIC" id="fig|742727.4.peg.3117"/>
<dbReference type="FunFam" id="2.170.130.10:FF:000024">
    <property type="entry name" value="Outer membrane protein"/>
    <property type="match status" value="1"/>
</dbReference>
<dbReference type="Pfam" id="PF07715">
    <property type="entry name" value="Plug"/>
    <property type="match status" value="1"/>
</dbReference>
<evidence type="ECO:0000256" key="10">
    <source>
        <dbReference type="SAM" id="SignalP"/>
    </source>
</evidence>
<comment type="subcellular location">
    <subcellularLocation>
        <location evidence="1 8">Cell outer membrane</location>
        <topology evidence="1 8">Multi-pass membrane protein</topology>
    </subcellularLocation>
</comment>
<evidence type="ECO:0000313" key="13">
    <source>
        <dbReference type="EMBL" id="EKU89614.1"/>
    </source>
</evidence>
<dbReference type="InterPro" id="IPR039426">
    <property type="entry name" value="TonB-dep_rcpt-like"/>
</dbReference>
<dbReference type="Gene3D" id="2.170.130.10">
    <property type="entry name" value="TonB-dependent receptor, plug domain"/>
    <property type="match status" value="1"/>
</dbReference>
<feature type="domain" description="TonB-dependent receptor plug" evidence="12">
    <location>
        <begin position="136"/>
        <end position="243"/>
    </location>
</feature>
<dbReference type="Pfam" id="PF13715">
    <property type="entry name" value="CarbopepD_reg_2"/>
    <property type="match status" value="1"/>
</dbReference>
<dbReference type="InterPro" id="IPR023996">
    <property type="entry name" value="TonB-dep_OMP_SusC/RagA"/>
</dbReference>
<keyword evidence="6 8" id="KW-0472">Membrane</keyword>
<evidence type="ECO:0000259" key="11">
    <source>
        <dbReference type="Pfam" id="PF00593"/>
    </source>
</evidence>
<proteinExistence type="inferred from homology"/>
<dbReference type="GO" id="GO:0009279">
    <property type="term" value="C:cell outer membrane"/>
    <property type="evidence" value="ECO:0007669"/>
    <property type="project" value="UniProtKB-SubCell"/>
</dbReference>
<dbReference type="InterPro" id="IPR036942">
    <property type="entry name" value="Beta-barrel_TonB_sf"/>
</dbReference>
<dbReference type="PROSITE" id="PS52016">
    <property type="entry name" value="TONB_DEPENDENT_REC_3"/>
    <property type="match status" value="1"/>
</dbReference>
<dbReference type="AlphaFoldDB" id="K9DX75"/>
<evidence type="ECO:0000256" key="1">
    <source>
        <dbReference type="ARBA" id="ARBA00004571"/>
    </source>
</evidence>
<keyword evidence="10" id="KW-0732">Signal</keyword>
<protein>
    <submittedName>
        <fullName evidence="13">SusC/RagA family TonB-linked outer membrane protein</fullName>
    </submittedName>
</protein>
<dbReference type="Gene3D" id="2.40.170.20">
    <property type="entry name" value="TonB-dependent receptor, beta-barrel domain"/>
    <property type="match status" value="1"/>
</dbReference>
<dbReference type="InterPro" id="IPR037066">
    <property type="entry name" value="Plug_dom_sf"/>
</dbReference>
<reference evidence="13 14" key="1">
    <citation type="submission" date="2012-09" db="EMBL/GenBank/DDBJ databases">
        <title>The Genome Sequence of Bacteroides oleiciplenus YIT 12058.</title>
        <authorList>
            <consortium name="The Broad Institute Genome Sequencing Platform"/>
            <person name="Earl A."/>
            <person name="Ward D."/>
            <person name="Feldgarden M."/>
            <person name="Gevers D."/>
            <person name="Morotomi M."/>
            <person name="Walker B."/>
            <person name="Young S.K."/>
            <person name="Zeng Q."/>
            <person name="Gargeya S."/>
            <person name="Fitzgerald M."/>
            <person name="Haas B."/>
            <person name="Abouelleil A."/>
            <person name="Alvarado L."/>
            <person name="Arachchi H.M."/>
            <person name="Berlin A.M."/>
            <person name="Chapman S.B."/>
            <person name="Goldberg J."/>
            <person name="Griggs A."/>
            <person name="Gujja S."/>
            <person name="Hansen M."/>
            <person name="Howarth C."/>
            <person name="Imamovic A."/>
            <person name="Larimer J."/>
            <person name="McCowen C."/>
            <person name="Montmayeur A."/>
            <person name="Murphy C."/>
            <person name="Neiman D."/>
            <person name="Pearson M."/>
            <person name="Priest M."/>
            <person name="Roberts A."/>
            <person name="Saif S."/>
            <person name="Shea T."/>
            <person name="Sisk P."/>
            <person name="Sykes S."/>
            <person name="Wortman J."/>
            <person name="Nusbaum C."/>
            <person name="Birren B."/>
        </authorList>
    </citation>
    <scope>NUCLEOTIDE SEQUENCE [LARGE SCALE GENOMIC DNA]</scope>
    <source>
        <strain evidence="13 14">YIT 12058</strain>
    </source>
</reference>
<dbReference type="SUPFAM" id="SSF49464">
    <property type="entry name" value="Carboxypeptidase regulatory domain-like"/>
    <property type="match status" value="1"/>
</dbReference>
<dbReference type="SUPFAM" id="SSF56935">
    <property type="entry name" value="Porins"/>
    <property type="match status" value="1"/>
</dbReference>
<dbReference type="Proteomes" id="UP000009872">
    <property type="component" value="Unassembled WGS sequence"/>
</dbReference>
<keyword evidence="3 8" id="KW-1134">Transmembrane beta strand</keyword>
<evidence type="ECO:0000256" key="6">
    <source>
        <dbReference type="ARBA" id="ARBA00023136"/>
    </source>
</evidence>
<evidence type="ECO:0000256" key="2">
    <source>
        <dbReference type="ARBA" id="ARBA00022448"/>
    </source>
</evidence>
<feature type="signal peptide" evidence="10">
    <location>
        <begin position="1"/>
        <end position="32"/>
    </location>
</feature>
<evidence type="ECO:0000256" key="9">
    <source>
        <dbReference type="RuleBase" id="RU003357"/>
    </source>
</evidence>
<organism evidence="13 14">
    <name type="scientific">Bacteroides oleiciplenus YIT 12058</name>
    <dbReference type="NCBI Taxonomy" id="742727"/>
    <lineage>
        <taxon>Bacteria</taxon>
        <taxon>Pseudomonadati</taxon>
        <taxon>Bacteroidota</taxon>
        <taxon>Bacteroidia</taxon>
        <taxon>Bacteroidales</taxon>
        <taxon>Bacteroidaceae</taxon>
        <taxon>Bacteroides</taxon>
    </lineage>
</organism>
<dbReference type="HOGENOM" id="CLU_004317_0_2_10"/>
<accession>K9DX75</accession>
<dbReference type="InterPro" id="IPR012910">
    <property type="entry name" value="Plug_dom"/>
</dbReference>
<dbReference type="Gene3D" id="2.60.40.1120">
    <property type="entry name" value="Carboxypeptidase-like, regulatory domain"/>
    <property type="match status" value="1"/>
</dbReference>
<dbReference type="OrthoDB" id="778480at2"/>
<feature type="chain" id="PRO_5003928509" evidence="10">
    <location>
        <begin position="33"/>
        <end position="1106"/>
    </location>
</feature>
<dbReference type="InterPro" id="IPR008969">
    <property type="entry name" value="CarboxyPept-like_regulatory"/>
</dbReference>
<dbReference type="eggNOG" id="COG1629">
    <property type="taxonomic scope" value="Bacteria"/>
</dbReference>
<dbReference type="InterPro" id="IPR023997">
    <property type="entry name" value="TonB-dep_OMP_SusC/RagA_CS"/>
</dbReference>
<dbReference type="InterPro" id="IPR000531">
    <property type="entry name" value="Beta-barrel_TonB"/>
</dbReference>
<sequence>MKSDSFRNNRKALAALLLCTGFIAGHPFAVMADGNEQSTQVVLQQIKVTGVVKDAMGPVAGASVVEKGNTSNGTITDIDGNFSLSVKSGGIIIVSYLGYKTQEITTVAGKSIDVVLKDDTELLDEVVIVGFGTQKKVNLTGSVGIATAKEIESRPVSSAVQALQGVIPGLKITTSTGDINSTMDISVRGIGTIGEGSSGSPLILIDGMEGDLNTVNPQDIENISVLKDAAASSIYGARAPFGVILVTTKSGQQGKTSVNYNNSFRFSSPLSLPESMDSYSWAVMVNQAQINAGGSAYYSNETMQKMLDYQAGKLQNGIDPDSNNPNAWEDIWSKGYANSDLYDETYKSTIFSQEHNLSVSGGSNALTYYVSANYLKQNGSLKIADDGLNRYNVTAKLSAKLTDWLTLNTNIRYTNNDYWGPSNAMNYNYYGRQNWPNIPMYDPNGHFLQETALSIAEGGKKSIKSDRHYYQAALVFEPIKNWVTKAEINYSIFNENTKNSSLPVYTWTPQNVQLTGTSSSTLSKTSAENRFLNINVYSEYSRSFVEAHNFKIMAGFQSEEMKQQGQYGLKYGLLDFEMPEFDLTTSLNGSGNTVSPTLTGYSNEWATVGFFGRFNYDYKGRYLFEANLRYDGSSRFRRDSRWVTSPSFSLGWNIAQEGFWKPISDIVNQLKVRASYGQLANQNTTSWYPTYRTMSLGALSGSWLNANGTRPNTAVVGGLVSSLLTWETVRTWNVGLDWGLFNNRLTGSFDYFRRYTYDMVGPAPELPVTLGLSAAKTNNTDLYTTGWEVSVNWKDRTNFGMNYGINLSLSDQQTYIDYYPGNATKSIGSNGSASSYISGQKIGLIWGYETIGIAKTQAEMDAHLATLPNGGQDALGTQSKWEAGDIMYRDLNGDGKITEGARTLDDHGDLKVLGDLNPHYFIGLDLTADWKGFDLRAFFQGVLDHDYWPGGDSSGNNEGAGGYFWGTRGNRSIWHARGFTVHQDYFRAEPIGLEGHEIPANVDSYYPRPLFSLSGTGNGKNQYVQSRYMQNARYIRLKNLQIGYTLPSSLMNKVGISKCRIFLSGENLVTFTPLFKLFDPETAMGGLGGNAYPLSQTWSFGLSLTL</sequence>
<dbReference type="EMBL" id="ADLF01000013">
    <property type="protein sequence ID" value="EKU89614.1"/>
    <property type="molecule type" value="Genomic_DNA"/>
</dbReference>
<evidence type="ECO:0000259" key="12">
    <source>
        <dbReference type="Pfam" id="PF07715"/>
    </source>
</evidence>
<evidence type="ECO:0000256" key="7">
    <source>
        <dbReference type="ARBA" id="ARBA00023237"/>
    </source>
</evidence>
<keyword evidence="5 9" id="KW-0798">TonB box</keyword>
<keyword evidence="14" id="KW-1185">Reference proteome</keyword>
<comment type="caution">
    <text evidence="13">The sequence shown here is derived from an EMBL/GenBank/DDBJ whole genome shotgun (WGS) entry which is preliminary data.</text>
</comment>
<name>K9DX75_9BACE</name>
<evidence type="ECO:0000313" key="14">
    <source>
        <dbReference type="Proteomes" id="UP000009872"/>
    </source>
</evidence>
<keyword evidence="2 8" id="KW-0813">Transport</keyword>